<reference evidence="13" key="1">
    <citation type="submission" date="2014-04" db="EMBL/GenBank/DDBJ databases">
        <title>Evolutionary Origins and Diversification of the Mycorrhizal Mutualists.</title>
        <authorList>
            <consortium name="DOE Joint Genome Institute"/>
            <consortium name="Mycorrhizal Genomics Consortium"/>
            <person name="Kohler A."/>
            <person name="Kuo A."/>
            <person name="Nagy L.G."/>
            <person name="Floudas D."/>
            <person name="Copeland A."/>
            <person name="Barry K.W."/>
            <person name="Cichocki N."/>
            <person name="Veneault-Fourrey C."/>
            <person name="LaButti K."/>
            <person name="Lindquist E.A."/>
            <person name="Lipzen A."/>
            <person name="Lundell T."/>
            <person name="Morin E."/>
            <person name="Murat C."/>
            <person name="Riley R."/>
            <person name="Ohm R."/>
            <person name="Sun H."/>
            <person name="Tunlid A."/>
            <person name="Henrissat B."/>
            <person name="Grigoriev I.V."/>
            <person name="Hibbett D.S."/>
            <person name="Martin F."/>
        </authorList>
    </citation>
    <scope>NUCLEOTIDE SEQUENCE [LARGE SCALE GENOMIC DNA]</scope>
    <source>
        <strain evidence="13">FD-334 SS-4</strain>
    </source>
</reference>
<evidence type="ECO:0000256" key="8">
    <source>
        <dbReference type="ARBA" id="ARBA00023033"/>
    </source>
</evidence>
<dbReference type="Pfam" id="PF00067">
    <property type="entry name" value="p450"/>
    <property type="match status" value="1"/>
</dbReference>
<evidence type="ECO:0000256" key="3">
    <source>
        <dbReference type="ARBA" id="ARBA00010617"/>
    </source>
</evidence>
<evidence type="ECO:0000313" key="12">
    <source>
        <dbReference type="EMBL" id="KJA18940.1"/>
    </source>
</evidence>
<keyword evidence="5 9" id="KW-0479">Metal-binding</keyword>
<keyword evidence="4 9" id="KW-0349">Heme</keyword>
<name>A0A0D2PFN6_HYPSF</name>
<dbReference type="GO" id="GO:0020037">
    <property type="term" value="F:heme binding"/>
    <property type="evidence" value="ECO:0007669"/>
    <property type="project" value="InterPro"/>
</dbReference>
<dbReference type="STRING" id="945553.A0A0D2PFN6"/>
<accession>A0A0D2PFN6</accession>
<dbReference type="OMA" id="IFTFYMG"/>
<dbReference type="PANTHER" id="PTHR46300:SF7">
    <property type="entry name" value="P450, PUTATIVE (EUROFUNG)-RELATED"/>
    <property type="match status" value="1"/>
</dbReference>
<evidence type="ECO:0000256" key="2">
    <source>
        <dbReference type="ARBA" id="ARBA00005179"/>
    </source>
</evidence>
<feature type="binding site" description="axial binding residue" evidence="9">
    <location>
        <position position="442"/>
    </location>
    <ligand>
        <name>heme</name>
        <dbReference type="ChEBI" id="CHEBI:30413"/>
    </ligand>
    <ligandPart>
        <name>Fe</name>
        <dbReference type="ChEBI" id="CHEBI:18248"/>
    </ligandPart>
</feature>
<dbReference type="InterPro" id="IPR002401">
    <property type="entry name" value="Cyt_P450_E_grp-I"/>
</dbReference>
<evidence type="ECO:0000256" key="1">
    <source>
        <dbReference type="ARBA" id="ARBA00001971"/>
    </source>
</evidence>
<dbReference type="InterPro" id="IPR017972">
    <property type="entry name" value="Cyt_P450_CS"/>
</dbReference>
<dbReference type="Proteomes" id="UP000054270">
    <property type="component" value="Unassembled WGS sequence"/>
</dbReference>
<comment type="cofactor">
    <cofactor evidence="1 9">
        <name>heme</name>
        <dbReference type="ChEBI" id="CHEBI:30413"/>
    </cofactor>
</comment>
<evidence type="ECO:0000256" key="10">
    <source>
        <dbReference type="RuleBase" id="RU000461"/>
    </source>
</evidence>
<comment type="pathway">
    <text evidence="2">Secondary metabolite biosynthesis.</text>
</comment>
<comment type="similarity">
    <text evidence="3 10">Belongs to the cytochrome P450 family.</text>
</comment>
<proteinExistence type="inferred from homology"/>
<evidence type="ECO:0000256" key="7">
    <source>
        <dbReference type="ARBA" id="ARBA00023004"/>
    </source>
</evidence>
<organism evidence="12 13">
    <name type="scientific">Hypholoma sublateritium (strain FD-334 SS-4)</name>
    <dbReference type="NCBI Taxonomy" id="945553"/>
    <lineage>
        <taxon>Eukaryota</taxon>
        <taxon>Fungi</taxon>
        <taxon>Dikarya</taxon>
        <taxon>Basidiomycota</taxon>
        <taxon>Agaricomycotina</taxon>
        <taxon>Agaricomycetes</taxon>
        <taxon>Agaricomycetidae</taxon>
        <taxon>Agaricales</taxon>
        <taxon>Agaricineae</taxon>
        <taxon>Strophariaceae</taxon>
        <taxon>Hypholoma</taxon>
    </lineage>
</organism>
<dbReference type="InterPro" id="IPR050364">
    <property type="entry name" value="Cytochrome_P450_fung"/>
</dbReference>
<dbReference type="InterPro" id="IPR036396">
    <property type="entry name" value="Cyt_P450_sf"/>
</dbReference>
<evidence type="ECO:0000256" key="9">
    <source>
        <dbReference type="PIRSR" id="PIRSR602401-1"/>
    </source>
</evidence>
<dbReference type="PROSITE" id="PS00086">
    <property type="entry name" value="CYTOCHROME_P450"/>
    <property type="match status" value="1"/>
</dbReference>
<evidence type="ECO:0000256" key="11">
    <source>
        <dbReference type="SAM" id="Phobius"/>
    </source>
</evidence>
<keyword evidence="11" id="KW-0472">Membrane</keyword>
<dbReference type="PANTHER" id="PTHR46300">
    <property type="entry name" value="P450, PUTATIVE (EUROFUNG)-RELATED-RELATED"/>
    <property type="match status" value="1"/>
</dbReference>
<keyword evidence="8 10" id="KW-0503">Monooxygenase</keyword>
<dbReference type="GO" id="GO:0016705">
    <property type="term" value="F:oxidoreductase activity, acting on paired donors, with incorporation or reduction of molecular oxygen"/>
    <property type="evidence" value="ECO:0007669"/>
    <property type="project" value="InterPro"/>
</dbReference>
<dbReference type="GO" id="GO:0004497">
    <property type="term" value="F:monooxygenase activity"/>
    <property type="evidence" value="ECO:0007669"/>
    <property type="project" value="UniProtKB-KW"/>
</dbReference>
<gene>
    <name evidence="12" type="ORF">HYPSUDRAFT_44792</name>
</gene>
<evidence type="ECO:0000256" key="5">
    <source>
        <dbReference type="ARBA" id="ARBA00022723"/>
    </source>
</evidence>
<dbReference type="Gene3D" id="1.10.630.10">
    <property type="entry name" value="Cytochrome P450"/>
    <property type="match status" value="1"/>
</dbReference>
<evidence type="ECO:0000256" key="4">
    <source>
        <dbReference type="ARBA" id="ARBA00022617"/>
    </source>
</evidence>
<evidence type="ECO:0000313" key="13">
    <source>
        <dbReference type="Proteomes" id="UP000054270"/>
    </source>
</evidence>
<dbReference type="PRINTS" id="PR00463">
    <property type="entry name" value="EP450I"/>
</dbReference>
<dbReference type="GO" id="GO:0005506">
    <property type="term" value="F:iron ion binding"/>
    <property type="evidence" value="ECO:0007669"/>
    <property type="project" value="InterPro"/>
</dbReference>
<dbReference type="CDD" id="cd11065">
    <property type="entry name" value="CYP64-like"/>
    <property type="match status" value="1"/>
</dbReference>
<feature type="transmembrane region" description="Helical" evidence="11">
    <location>
        <begin position="12"/>
        <end position="31"/>
    </location>
</feature>
<dbReference type="SUPFAM" id="SSF48264">
    <property type="entry name" value="Cytochrome P450"/>
    <property type="match status" value="1"/>
</dbReference>
<keyword evidence="13" id="KW-1185">Reference proteome</keyword>
<dbReference type="AlphaFoldDB" id="A0A0D2PFN6"/>
<keyword evidence="11" id="KW-0812">Transmembrane</keyword>
<feature type="transmembrane region" description="Helical" evidence="11">
    <location>
        <begin position="296"/>
        <end position="323"/>
    </location>
</feature>
<keyword evidence="7 9" id="KW-0408">Iron</keyword>
<dbReference type="OrthoDB" id="2789670at2759"/>
<evidence type="ECO:0000256" key="6">
    <source>
        <dbReference type="ARBA" id="ARBA00023002"/>
    </source>
</evidence>
<sequence>MGAPFELLDIDIIYALAIGSFFLVSLIWASLCWRWTSINLPYPPGPPDKGLLSGNLRDIPVAQAWHTYMEWGKKYGDILHYRVYDKHTIILNSFEDNVELLEKRSGIYSDRPYMPMLELMGWVSYGTGLMPYGPKWRSHRRMYQQFLKAGTSSRFRPTQTRKTLDFLYGLLTTPDNFINHYRTLAAAIIMSTMYGYDVAPKEDYFVGLAERAINRLSASAPPDASLFFTFPILRYLPSWFPGTQFKQFALEGKKWAHEMRDVPLGFVQKQMKEETAPHCVSADLLETCQSKEEMDVIAGVVLTSYADTTVSLLGTFFLAMALFPDAQRRAKLEIDTVIGSERLIVHDDRPSLPYVEALYREAMRWRPVTPLSIFHACSSDDVYKGFYIPKGATVMSNIWAIAHDSKRYPDPDIFDPGRFLDENGELNNDDVGYAFGFGRRICPGRYMASATVWLAIATTLQNFDIQKTRNSKGDEIPISGEYCDGLISHPLPFECSITPRFMEARNMILEAVGKLP</sequence>
<evidence type="ECO:0008006" key="14">
    <source>
        <dbReference type="Google" id="ProtNLM"/>
    </source>
</evidence>
<dbReference type="EMBL" id="KN817583">
    <property type="protein sequence ID" value="KJA18940.1"/>
    <property type="molecule type" value="Genomic_DNA"/>
</dbReference>
<protein>
    <recommendedName>
        <fullName evidence="14">Cytochrome P450</fullName>
    </recommendedName>
</protein>
<dbReference type="InterPro" id="IPR001128">
    <property type="entry name" value="Cyt_P450"/>
</dbReference>
<keyword evidence="6 10" id="KW-0560">Oxidoreductase</keyword>
<keyword evidence="11" id="KW-1133">Transmembrane helix</keyword>